<dbReference type="SUPFAM" id="SSF53850">
    <property type="entry name" value="Periplasmic binding protein-like II"/>
    <property type="match status" value="1"/>
</dbReference>
<accession>A0ABS5EU33</accession>
<dbReference type="RefSeq" id="WP_211851357.1">
    <property type="nucleotide sequence ID" value="NZ_JAAGBB010000005.1"/>
</dbReference>
<dbReference type="Pfam" id="PF03401">
    <property type="entry name" value="TctC"/>
    <property type="match status" value="1"/>
</dbReference>
<dbReference type="PROSITE" id="PS51318">
    <property type="entry name" value="TAT"/>
    <property type="match status" value="1"/>
</dbReference>
<keyword evidence="2" id="KW-0732">Signal</keyword>
<evidence type="ECO:0000313" key="4">
    <source>
        <dbReference type="Proteomes" id="UP001196870"/>
    </source>
</evidence>
<feature type="signal peptide" evidence="2">
    <location>
        <begin position="1"/>
        <end position="21"/>
    </location>
</feature>
<dbReference type="Proteomes" id="UP001196870">
    <property type="component" value="Unassembled WGS sequence"/>
</dbReference>
<evidence type="ECO:0000256" key="1">
    <source>
        <dbReference type="ARBA" id="ARBA00006987"/>
    </source>
</evidence>
<sequence length="323" mass="33202">MPSRRHLLALAGASLASPALAAWPERPIRVVVPYAAGGNVDTVARLMQPRLVERLGQPVVVENRTGAGGSIGAELVARARADGYSLLAGSNGPLTVNPVVQARLPYDPMRDFAPIGMAMQVPLALMVQTSLRIAGIAELVAAARARPNEIGIGTAGVASSTHMALALFGAATGAALLHVPYRGGGAALPDFLAGNVPAVFIELSTALPVHADGKGRIIGIAAAHRLPALPDIPTMIEQGVADFVAASYVGLLATAGAPEDAMRPLAQALAAEVANPEFARRIGEMGGEAATPELASPRGFADFLRAELTRTRRAAEIAGIRPE</sequence>
<gene>
    <name evidence="3" type="ORF">GXW71_05240</name>
</gene>
<feature type="chain" id="PRO_5046897932" evidence="2">
    <location>
        <begin position="22"/>
        <end position="323"/>
    </location>
</feature>
<evidence type="ECO:0000313" key="3">
    <source>
        <dbReference type="EMBL" id="MBR0663758.1"/>
    </source>
</evidence>
<comment type="caution">
    <text evidence="3">The sequence shown here is derived from an EMBL/GenBank/DDBJ whole genome shotgun (WGS) entry which is preliminary data.</text>
</comment>
<dbReference type="InterPro" id="IPR042100">
    <property type="entry name" value="Bug_dom1"/>
</dbReference>
<dbReference type="Gene3D" id="3.40.190.10">
    <property type="entry name" value="Periplasmic binding protein-like II"/>
    <property type="match status" value="1"/>
</dbReference>
<name>A0ABS5EU33_9PROT</name>
<dbReference type="PANTHER" id="PTHR42928:SF5">
    <property type="entry name" value="BLR1237 PROTEIN"/>
    <property type="match status" value="1"/>
</dbReference>
<dbReference type="PANTHER" id="PTHR42928">
    <property type="entry name" value="TRICARBOXYLATE-BINDING PROTEIN"/>
    <property type="match status" value="1"/>
</dbReference>
<organism evidence="3 4">
    <name type="scientific">Plastoroseomonas hellenica</name>
    <dbReference type="NCBI Taxonomy" id="2687306"/>
    <lineage>
        <taxon>Bacteria</taxon>
        <taxon>Pseudomonadati</taxon>
        <taxon>Pseudomonadota</taxon>
        <taxon>Alphaproteobacteria</taxon>
        <taxon>Acetobacterales</taxon>
        <taxon>Acetobacteraceae</taxon>
        <taxon>Plastoroseomonas</taxon>
    </lineage>
</organism>
<dbReference type="CDD" id="cd07012">
    <property type="entry name" value="PBP2_Bug_TTT"/>
    <property type="match status" value="1"/>
</dbReference>
<comment type="similarity">
    <text evidence="1">Belongs to the UPF0065 (bug) family.</text>
</comment>
<evidence type="ECO:0000256" key="2">
    <source>
        <dbReference type="SAM" id="SignalP"/>
    </source>
</evidence>
<dbReference type="PIRSF" id="PIRSF017082">
    <property type="entry name" value="YflP"/>
    <property type="match status" value="1"/>
</dbReference>
<proteinExistence type="inferred from homology"/>
<reference evidence="4" key="1">
    <citation type="journal article" date="2021" name="Syst. Appl. Microbiol.">
        <title>Roseomonas hellenica sp. nov., isolated from roots of wild-growing Alkanna tinctoria.</title>
        <authorList>
            <person name="Rat A."/>
            <person name="Naranjo H.D."/>
            <person name="Lebbe L."/>
            <person name="Cnockaert M."/>
            <person name="Krigas N."/>
            <person name="Grigoriadou K."/>
            <person name="Maloupa E."/>
            <person name="Willems A."/>
        </authorList>
    </citation>
    <scope>NUCLEOTIDE SEQUENCE [LARGE SCALE GENOMIC DNA]</scope>
    <source>
        <strain evidence="4">LMG 31523</strain>
    </source>
</reference>
<keyword evidence="4" id="KW-1185">Reference proteome</keyword>
<dbReference type="InterPro" id="IPR006311">
    <property type="entry name" value="TAT_signal"/>
</dbReference>
<dbReference type="EMBL" id="JAAGBB010000005">
    <property type="protein sequence ID" value="MBR0663758.1"/>
    <property type="molecule type" value="Genomic_DNA"/>
</dbReference>
<dbReference type="InterPro" id="IPR005064">
    <property type="entry name" value="BUG"/>
</dbReference>
<protein>
    <submittedName>
        <fullName evidence="3">Tripartite tricarboxylate transporter substrate binding protein</fullName>
    </submittedName>
</protein>
<dbReference type="Gene3D" id="3.40.190.150">
    <property type="entry name" value="Bordetella uptake gene, domain 1"/>
    <property type="match status" value="1"/>
</dbReference>